<gene>
    <name evidence="1" type="ORF">F3Y22_tig00112530pilonHSYRG00010</name>
</gene>
<evidence type="ECO:0000313" key="2">
    <source>
        <dbReference type="Proteomes" id="UP000436088"/>
    </source>
</evidence>
<dbReference type="InterPro" id="IPR012398">
    <property type="entry name" value="PRIB5"/>
</dbReference>
<dbReference type="EMBL" id="VEPZ02001607">
    <property type="protein sequence ID" value="KAE8665621.1"/>
    <property type="molecule type" value="Genomic_DNA"/>
</dbReference>
<dbReference type="Proteomes" id="UP000436088">
    <property type="component" value="Unassembled WGS sequence"/>
</dbReference>
<sequence length="260" mass="29335">MDPSQVKTYQNVLVLRHGDRMDLFDPTWAKTADRPWDSPLVESGFARAFRTGRAFQTLPFPIHRVLVSPLLRCVQTASEVVTALCAVDDDPNTKSSRDVVSIDPSKVKVSVEYGLCNKLNTAATKLGIVPKYGIFHFDVSKLETLFPSGTLDRTVEPVYTEMPPWDETWKDTNSRNEQMIRVLADKYPSENLLLVAHWTGVEVSVHAFKEDTRVTKVAYCGYSELRRPVCWENLTFTAGNFEVLTESGRTGVTYKAKLQL</sequence>
<dbReference type="InterPro" id="IPR013078">
    <property type="entry name" value="His_Pase_superF_clade-1"/>
</dbReference>
<evidence type="ECO:0008006" key="3">
    <source>
        <dbReference type="Google" id="ProtNLM"/>
    </source>
</evidence>
<dbReference type="Pfam" id="PF00300">
    <property type="entry name" value="His_Phos_1"/>
    <property type="match status" value="1"/>
</dbReference>
<accession>A0A6A2WWA8</accession>
<dbReference type="PANTHER" id="PTHR16469">
    <property type="entry name" value="UBIQUITIN-ASSOCIATED AND SH3 DOMAIN-CONTAINING BA-RELATED"/>
    <property type="match status" value="1"/>
</dbReference>
<protein>
    <recommendedName>
        <fullName evidence="3">Phosphoglycerate mutase family protein</fullName>
    </recommendedName>
</protein>
<dbReference type="InterPro" id="IPR029033">
    <property type="entry name" value="His_PPase_superfam"/>
</dbReference>
<dbReference type="SUPFAM" id="SSF53254">
    <property type="entry name" value="Phosphoglycerate mutase-like"/>
    <property type="match status" value="1"/>
</dbReference>
<comment type="caution">
    <text evidence="1">The sequence shown here is derived from an EMBL/GenBank/DDBJ whole genome shotgun (WGS) entry which is preliminary data.</text>
</comment>
<dbReference type="AlphaFoldDB" id="A0A6A2WWA8"/>
<name>A0A6A2WWA8_HIBSY</name>
<reference evidence="1" key="1">
    <citation type="submission" date="2019-09" db="EMBL/GenBank/DDBJ databases">
        <title>Draft genome information of white flower Hibiscus syriacus.</title>
        <authorList>
            <person name="Kim Y.-M."/>
        </authorList>
    </citation>
    <scope>NUCLEOTIDE SEQUENCE [LARGE SCALE GENOMIC DNA]</scope>
    <source>
        <strain evidence="1">YM2019G1</strain>
    </source>
</reference>
<proteinExistence type="predicted"/>
<dbReference type="PIRSF" id="PIRSF015897">
    <property type="entry name" value="PRIB5"/>
    <property type="match status" value="1"/>
</dbReference>
<organism evidence="1 2">
    <name type="scientific">Hibiscus syriacus</name>
    <name type="common">Rose of Sharon</name>
    <dbReference type="NCBI Taxonomy" id="106335"/>
    <lineage>
        <taxon>Eukaryota</taxon>
        <taxon>Viridiplantae</taxon>
        <taxon>Streptophyta</taxon>
        <taxon>Embryophyta</taxon>
        <taxon>Tracheophyta</taxon>
        <taxon>Spermatophyta</taxon>
        <taxon>Magnoliopsida</taxon>
        <taxon>eudicotyledons</taxon>
        <taxon>Gunneridae</taxon>
        <taxon>Pentapetalae</taxon>
        <taxon>rosids</taxon>
        <taxon>malvids</taxon>
        <taxon>Malvales</taxon>
        <taxon>Malvaceae</taxon>
        <taxon>Malvoideae</taxon>
        <taxon>Hibiscus</taxon>
    </lineage>
</organism>
<dbReference type="PANTHER" id="PTHR16469:SF27">
    <property type="entry name" value="UBIQUITIN-ASSOCIATED AND SH3 DOMAIN-CONTAINING BA-RELATED"/>
    <property type="match status" value="1"/>
</dbReference>
<dbReference type="OrthoDB" id="414418at2759"/>
<dbReference type="Gene3D" id="3.40.50.1240">
    <property type="entry name" value="Phosphoglycerate mutase-like"/>
    <property type="match status" value="1"/>
</dbReference>
<evidence type="ECO:0000313" key="1">
    <source>
        <dbReference type="EMBL" id="KAE8665621.1"/>
    </source>
</evidence>
<keyword evidence="2" id="KW-1185">Reference proteome</keyword>
<dbReference type="CDD" id="cd07040">
    <property type="entry name" value="HP"/>
    <property type="match status" value="1"/>
</dbReference>
<dbReference type="InterPro" id="IPR051710">
    <property type="entry name" value="Phosphatase_SH3-domain"/>
</dbReference>